<evidence type="ECO:0000256" key="1">
    <source>
        <dbReference type="ARBA" id="ARBA00022786"/>
    </source>
</evidence>
<evidence type="ECO:0000259" key="3">
    <source>
        <dbReference type="PROSITE" id="PS50237"/>
    </source>
</evidence>
<proteinExistence type="predicted"/>
<dbReference type="PROSITE" id="PS50237">
    <property type="entry name" value="HECT"/>
    <property type="match status" value="1"/>
</dbReference>
<dbReference type="InParanoid" id="H2Y861"/>
<comment type="caution">
    <text evidence="2">Lacks conserved residue(s) required for the propagation of feature annotation.</text>
</comment>
<keyword evidence="1 2" id="KW-0833">Ubl conjugation pathway</keyword>
<organism evidence="4 5">
    <name type="scientific">Ciona savignyi</name>
    <name type="common">Pacific transparent sea squirt</name>
    <dbReference type="NCBI Taxonomy" id="51511"/>
    <lineage>
        <taxon>Eukaryota</taxon>
        <taxon>Metazoa</taxon>
        <taxon>Chordata</taxon>
        <taxon>Tunicata</taxon>
        <taxon>Ascidiacea</taxon>
        <taxon>Phlebobranchia</taxon>
        <taxon>Cionidae</taxon>
        <taxon>Ciona</taxon>
    </lineage>
</organism>
<dbReference type="eggNOG" id="KOG1426">
    <property type="taxonomic scope" value="Eukaryota"/>
</dbReference>
<dbReference type="GeneTree" id="ENSGT01090000263314"/>
<dbReference type="STRING" id="51511.ENSCSAVP00000001509"/>
<dbReference type="OMA" id="KFRICKT"/>
<evidence type="ECO:0000313" key="5">
    <source>
        <dbReference type="Proteomes" id="UP000007875"/>
    </source>
</evidence>
<dbReference type="GO" id="GO:0005737">
    <property type="term" value="C:cytoplasm"/>
    <property type="evidence" value="ECO:0007669"/>
    <property type="project" value="TreeGrafter"/>
</dbReference>
<dbReference type="Gene3D" id="3.30.2410.10">
    <property type="entry name" value="Hect, E3 ligase catalytic domain"/>
    <property type="match status" value="1"/>
</dbReference>
<reference evidence="4" key="2">
    <citation type="submission" date="2025-08" db="UniProtKB">
        <authorList>
            <consortium name="Ensembl"/>
        </authorList>
    </citation>
    <scope>IDENTIFICATION</scope>
</reference>
<reference evidence="5" key="1">
    <citation type="submission" date="2003-08" db="EMBL/GenBank/DDBJ databases">
        <authorList>
            <person name="Birren B."/>
            <person name="Nusbaum C."/>
            <person name="Abebe A."/>
            <person name="Abouelleil A."/>
            <person name="Adekoya E."/>
            <person name="Ait-zahra M."/>
            <person name="Allen N."/>
            <person name="Allen T."/>
            <person name="An P."/>
            <person name="Anderson M."/>
            <person name="Anderson S."/>
            <person name="Arachchi H."/>
            <person name="Armbruster J."/>
            <person name="Bachantsang P."/>
            <person name="Baldwin J."/>
            <person name="Barry A."/>
            <person name="Bayul T."/>
            <person name="Blitshsteyn B."/>
            <person name="Bloom T."/>
            <person name="Blye J."/>
            <person name="Boguslavskiy L."/>
            <person name="Borowsky M."/>
            <person name="Boukhgalter B."/>
            <person name="Brunache A."/>
            <person name="Butler J."/>
            <person name="Calixte N."/>
            <person name="Calvo S."/>
            <person name="Camarata J."/>
            <person name="Campo K."/>
            <person name="Chang J."/>
            <person name="Cheshatsang Y."/>
            <person name="Citroen M."/>
            <person name="Collymore A."/>
            <person name="Considine T."/>
            <person name="Cook A."/>
            <person name="Cooke P."/>
            <person name="Corum B."/>
            <person name="Cuomo C."/>
            <person name="David R."/>
            <person name="Dawoe T."/>
            <person name="Degray S."/>
            <person name="Dodge S."/>
            <person name="Dooley K."/>
            <person name="Dorje P."/>
            <person name="Dorjee K."/>
            <person name="Dorris L."/>
            <person name="Duffey N."/>
            <person name="Dupes A."/>
            <person name="Elkins T."/>
            <person name="Engels R."/>
            <person name="Erickson J."/>
            <person name="Farina A."/>
            <person name="Faro S."/>
            <person name="Ferreira P."/>
            <person name="Fischer H."/>
            <person name="Fitzgerald M."/>
            <person name="Foley K."/>
            <person name="Gage D."/>
            <person name="Galagan J."/>
            <person name="Gearin G."/>
            <person name="Gnerre S."/>
            <person name="Gnirke A."/>
            <person name="Goyette A."/>
            <person name="Graham J."/>
            <person name="Grandbois E."/>
            <person name="Gyaltsen K."/>
            <person name="Hafez N."/>
            <person name="Hagopian D."/>
            <person name="Hagos B."/>
            <person name="Hall J."/>
            <person name="Hatcher B."/>
            <person name="Heller A."/>
            <person name="Higgins H."/>
            <person name="Honan T."/>
            <person name="Horn A."/>
            <person name="Houde N."/>
            <person name="Hughes L."/>
            <person name="Hulme W."/>
            <person name="Husby E."/>
            <person name="Iliev I."/>
            <person name="Jaffe D."/>
            <person name="Jones C."/>
            <person name="Kamal M."/>
            <person name="Kamat A."/>
            <person name="Kamvysselis M."/>
            <person name="Karlsson E."/>
            <person name="Kells C."/>
            <person name="Kieu A."/>
            <person name="Kisner P."/>
            <person name="Kodira C."/>
            <person name="Kulbokas E."/>
            <person name="Labutti K."/>
            <person name="Lama D."/>
            <person name="Landers T."/>
            <person name="Leger J."/>
            <person name="Levine S."/>
            <person name="Lewis D."/>
            <person name="Lewis T."/>
            <person name="Lindblad-toh K."/>
            <person name="Liu X."/>
            <person name="Lokyitsang T."/>
            <person name="Lokyitsang Y."/>
            <person name="Lucien O."/>
            <person name="Lui A."/>
            <person name="Ma L.J."/>
            <person name="Mabbitt R."/>
            <person name="Macdonald J."/>
            <person name="Maclean C."/>
            <person name="Major J."/>
            <person name="Manning J."/>
            <person name="Marabella R."/>
            <person name="Maru K."/>
            <person name="Matthews C."/>
            <person name="Mauceli E."/>
            <person name="Mccarthy M."/>
            <person name="Mcdonough S."/>
            <person name="Mcghee T."/>
            <person name="Meldrim J."/>
            <person name="Meneus L."/>
            <person name="Mesirov J."/>
            <person name="Mihalev A."/>
            <person name="Mihova T."/>
            <person name="Mikkelsen T."/>
            <person name="Mlenga V."/>
            <person name="Moru K."/>
            <person name="Mozes J."/>
            <person name="Mulrain L."/>
            <person name="Munson G."/>
            <person name="Naylor J."/>
            <person name="Newes C."/>
            <person name="Nguyen C."/>
            <person name="Nguyen N."/>
            <person name="Nguyen T."/>
            <person name="Nicol R."/>
            <person name="Nielsen C."/>
            <person name="Nizzari M."/>
            <person name="Norbu C."/>
            <person name="Norbu N."/>
            <person name="O'donnell P."/>
            <person name="Okoawo O."/>
            <person name="O'leary S."/>
            <person name="Omotosho B."/>
            <person name="O'neill K."/>
            <person name="Osman S."/>
            <person name="Parker S."/>
            <person name="Perrin D."/>
            <person name="Phunkhang P."/>
            <person name="Piqani B."/>
            <person name="Purcell S."/>
            <person name="Rachupka T."/>
            <person name="Ramasamy U."/>
            <person name="Rameau R."/>
            <person name="Ray V."/>
            <person name="Raymond C."/>
            <person name="Retta R."/>
            <person name="Richardson S."/>
            <person name="Rise C."/>
            <person name="Rodriguez J."/>
            <person name="Rogers J."/>
            <person name="Rogov P."/>
            <person name="Rutman M."/>
            <person name="Schupbach R."/>
            <person name="Seaman C."/>
            <person name="Settipalli S."/>
            <person name="Sharpe T."/>
            <person name="Sheridan J."/>
            <person name="Sherpa N."/>
            <person name="Shi J."/>
            <person name="Smirnov S."/>
            <person name="Smith C."/>
            <person name="Sougnez C."/>
            <person name="Spencer B."/>
            <person name="Stalker J."/>
            <person name="Stange-thomann N."/>
            <person name="Stavropoulos S."/>
            <person name="Stetson K."/>
            <person name="Stone C."/>
            <person name="Stone S."/>
            <person name="Stubbs M."/>
            <person name="Talamas J."/>
            <person name="Tchuinga P."/>
            <person name="Tenzing P."/>
            <person name="Tesfaye S."/>
            <person name="Theodore J."/>
            <person name="Thoulutsang Y."/>
            <person name="Topham K."/>
            <person name="Towey S."/>
            <person name="Tsamla T."/>
            <person name="Tsomo N."/>
            <person name="Vallee D."/>
            <person name="Vassiliev H."/>
            <person name="Venkataraman V."/>
            <person name="Vinson J."/>
            <person name="Vo A."/>
            <person name="Wade C."/>
            <person name="Wang S."/>
            <person name="Wangchuk T."/>
            <person name="Wangdi T."/>
            <person name="Whittaker C."/>
            <person name="Wilkinson J."/>
            <person name="Wu Y."/>
            <person name="Wyman D."/>
            <person name="Yadav S."/>
            <person name="Yang S."/>
            <person name="Yang X."/>
            <person name="Yeager S."/>
            <person name="Yee E."/>
            <person name="Young G."/>
            <person name="Zainoun J."/>
            <person name="Zembeck L."/>
            <person name="Zimmer A."/>
            <person name="Zody M."/>
            <person name="Lander E."/>
        </authorList>
    </citation>
    <scope>NUCLEOTIDE SEQUENCE [LARGE SCALE GENOMIC DNA]</scope>
</reference>
<evidence type="ECO:0000313" key="4">
    <source>
        <dbReference type="Ensembl" id="ENSCSAVP00000001509.1"/>
    </source>
</evidence>
<reference evidence="4" key="3">
    <citation type="submission" date="2025-09" db="UniProtKB">
        <authorList>
            <consortium name="Ensembl"/>
        </authorList>
    </citation>
    <scope>IDENTIFICATION</scope>
</reference>
<dbReference type="Gene3D" id="3.90.1750.10">
    <property type="entry name" value="Hect, E3 ligase catalytic domains"/>
    <property type="match status" value="1"/>
</dbReference>
<accession>H2Y861</accession>
<dbReference type="PANTHER" id="PTHR46654">
    <property type="entry name" value="E3 UBIQUITIN-PROTEIN LIGASE HECTD3"/>
    <property type="match status" value="1"/>
</dbReference>
<dbReference type="SMART" id="SM00119">
    <property type="entry name" value="HECTc"/>
    <property type="match status" value="1"/>
</dbReference>
<dbReference type="Ensembl" id="ENSCSAVT00000001529.1">
    <property type="protein sequence ID" value="ENSCSAVP00000001509.1"/>
    <property type="gene ID" value="ENSCSAVG00000000860.1"/>
</dbReference>
<sequence length="224" mass="25856">QMFKFLGILLGVAIRTKKPLDLHFAPIEWVTTTDVEESDEMFVQMLHALKNIDLAGVDENNFNDVIPLESFKAQSWSGSFKPVVVGGEHIKLTFANRGVYSEQALNFRLHEIDKQVSWVRMGISLIIPLPLFTLLTSARLEQLVCGMPDVDFNILKSNVRYRDVTEDNIIQWLWQTLEELNRDERVLFLKFVSGRSRLPANPVDMPQRFQVMKIDRVRTVNHDS</sequence>
<evidence type="ECO:0000256" key="2">
    <source>
        <dbReference type="PROSITE-ProRule" id="PRU00104"/>
    </source>
</evidence>
<dbReference type="HOGENOM" id="CLU_002173_11_1_1"/>
<dbReference type="SUPFAM" id="SSF56204">
    <property type="entry name" value="Hect, E3 ligase catalytic domain"/>
    <property type="match status" value="1"/>
</dbReference>
<name>H2Y861_CIOSA</name>
<dbReference type="Pfam" id="PF00632">
    <property type="entry name" value="HECT"/>
    <property type="match status" value="1"/>
</dbReference>
<dbReference type="Gene3D" id="3.30.2160.10">
    <property type="entry name" value="Hect, E3 ligase catalytic domain"/>
    <property type="match status" value="1"/>
</dbReference>
<dbReference type="InterPro" id="IPR035983">
    <property type="entry name" value="Hect_E3_ubiquitin_ligase"/>
</dbReference>
<feature type="domain" description="HECT" evidence="3">
    <location>
        <begin position="1"/>
        <end position="224"/>
    </location>
</feature>
<dbReference type="FunCoup" id="H2Y861">
    <property type="interactions" value="3"/>
</dbReference>
<protein>
    <recommendedName>
        <fullName evidence="3">HECT domain-containing protein</fullName>
    </recommendedName>
</protein>
<dbReference type="Proteomes" id="UP000007875">
    <property type="component" value="Unassembled WGS sequence"/>
</dbReference>
<dbReference type="InterPro" id="IPR000569">
    <property type="entry name" value="HECT_dom"/>
</dbReference>
<dbReference type="GO" id="GO:0004842">
    <property type="term" value="F:ubiquitin-protein transferase activity"/>
    <property type="evidence" value="ECO:0007669"/>
    <property type="project" value="InterPro"/>
</dbReference>
<dbReference type="InterPro" id="IPR042469">
    <property type="entry name" value="HECTD3"/>
</dbReference>
<dbReference type="AlphaFoldDB" id="H2Y861"/>
<dbReference type="PANTHER" id="PTHR46654:SF1">
    <property type="entry name" value="E3 UBIQUITIN-PROTEIN LIGASE HECTD3"/>
    <property type="match status" value="1"/>
</dbReference>
<keyword evidence="5" id="KW-1185">Reference proteome</keyword>